<evidence type="ECO:0008006" key="4">
    <source>
        <dbReference type="Google" id="ProtNLM"/>
    </source>
</evidence>
<accession>A0A2W5KWD2</accession>
<name>A0A2W5KWD2_ANCNO</name>
<organism evidence="2 3">
    <name type="scientific">Ancylobacter novellus</name>
    <name type="common">Thiobacillus novellus</name>
    <dbReference type="NCBI Taxonomy" id="921"/>
    <lineage>
        <taxon>Bacteria</taxon>
        <taxon>Pseudomonadati</taxon>
        <taxon>Pseudomonadota</taxon>
        <taxon>Alphaproteobacteria</taxon>
        <taxon>Hyphomicrobiales</taxon>
        <taxon>Xanthobacteraceae</taxon>
        <taxon>Ancylobacter</taxon>
    </lineage>
</organism>
<evidence type="ECO:0000256" key="1">
    <source>
        <dbReference type="SAM" id="MobiDB-lite"/>
    </source>
</evidence>
<comment type="caution">
    <text evidence="2">The sequence shown here is derived from an EMBL/GenBank/DDBJ whole genome shotgun (WGS) entry which is preliminary data.</text>
</comment>
<dbReference type="InterPro" id="IPR035924">
    <property type="entry name" value="FlaG-like_sf"/>
</dbReference>
<dbReference type="SUPFAM" id="SSF160214">
    <property type="entry name" value="FlaG-like"/>
    <property type="match status" value="1"/>
</dbReference>
<sequence length="103" mass="10799">MDASIGSLTTPVARERRQPDSVPTPPAAPAQVTAETARPVVAIDAQRSVERDQTTGSLVYRLVDVATGVAVTQTPSEARLRLRAYIDGVMSVSAPARGVEVTA</sequence>
<feature type="region of interest" description="Disordered" evidence="1">
    <location>
        <begin position="1"/>
        <end position="35"/>
    </location>
</feature>
<dbReference type="EMBL" id="QFPN01000001">
    <property type="protein sequence ID" value="PZQ19065.1"/>
    <property type="molecule type" value="Genomic_DNA"/>
</dbReference>
<reference evidence="2 3" key="1">
    <citation type="submission" date="2017-08" db="EMBL/GenBank/DDBJ databases">
        <title>Infants hospitalized years apart are colonized by the same room-sourced microbial strains.</title>
        <authorList>
            <person name="Brooks B."/>
            <person name="Olm M.R."/>
            <person name="Firek B.A."/>
            <person name="Baker R."/>
            <person name="Thomas B.C."/>
            <person name="Morowitz M.J."/>
            <person name="Banfield J.F."/>
        </authorList>
    </citation>
    <scope>NUCLEOTIDE SEQUENCE [LARGE SCALE GENOMIC DNA]</scope>
    <source>
        <strain evidence="2">S2_005_003_R2_43</strain>
    </source>
</reference>
<proteinExistence type="predicted"/>
<evidence type="ECO:0000313" key="2">
    <source>
        <dbReference type="EMBL" id="PZQ19065.1"/>
    </source>
</evidence>
<gene>
    <name evidence="2" type="ORF">DI565_01340</name>
</gene>
<dbReference type="Proteomes" id="UP000249577">
    <property type="component" value="Unassembled WGS sequence"/>
</dbReference>
<protein>
    <recommendedName>
        <fullName evidence="4">Flagellar protein FlaG</fullName>
    </recommendedName>
</protein>
<feature type="compositionally biased region" description="Polar residues" evidence="1">
    <location>
        <begin position="1"/>
        <end position="10"/>
    </location>
</feature>
<dbReference type="AlphaFoldDB" id="A0A2W5KWD2"/>
<evidence type="ECO:0000313" key="3">
    <source>
        <dbReference type="Proteomes" id="UP000249577"/>
    </source>
</evidence>